<gene>
    <name evidence="7" type="ORF">ACFQHW_07685</name>
</gene>
<dbReference type="PROSITE" id="PS50932">
    <property type="entry name" value="HTH_LACI_2"/>
    <property type="match status" value="1"/>
</dbReference>
<evidence type="ECO:0000256" key="3">
    <source>
        <dbReference type="ARBA" id="ARBA00023125"/>
    </source>
</evidence>
<keyword evidence="4" id="KW-0804">Transcription</keyword>
<comment type="caution">
    <text evidence="7">The sequence shown here is derived from an EMBL/GenBank/DDBJ whole genome shotgun (WGS) entry which is preliminary data.</text>
</comment>
<dbReference type="InterPro" id="IPR001387">
    <property type="entry name" value="Cro/C1-type_HTH"/>
</dbReference>
<keyword evidence="8" id="KW-1185">Reference proteome</keyword>
<evidence type="ECO:0000259" key="5">
    <source>
        <dbReference type="PROSITE" id="PS50932"/>
    </source>
</evidence>
<dbReference type="PROSITE" id="PS50943">
    <property type="entry name" value="HTH_CROC1"/>
    <property type="match status" value="1"/>
</dbReference>
<dbReference type="Pfam" id="PF00356">
    <property type="entry name" value="LacI"/>
    <property type="match status" value="1"/>
</dbReference>
<dbReference type="EMBL" id="JBHSSM010000017">
    <property type="protein sequence ID" value="MFC6315440.1"/>
    <property type="molecule type" value="Genomic_DNA"/>
</dbReference>
<dbReference type="Pfam" id="PF00532">
    <property type="entry name" value="Peripla_BP_1"/>
    <property type="match status" value="1"/>
</dbReference>
<keyword evidence="2" id="KW-0805">Transcription regulation</keyword>
<dbReference type="Proteomes" id="UP001596310">
    <property type="component" value="Unassembled WGS sequence"/>
</dbReference>
<sequence length="330" mass="36500">MATIRDVSKLAGVSTTTVSRYLNQNSYVGKKTSEKIQNAIDELNYSPSAVARSLSTSSSNLIGLLFPNLSNPYFPQLIDGIEGELKRRGYTVLLGRLDNKDEFPSYLRTFENNNIAGIISSAGIIPAQKVSVPIVEVDRISQNSKYFVTTNDFLGGSLIGDNVARTVGTTNIAIIKGPNTSRKSIDRFEGLCSVLLKYPALKITEIASNTFDIKLVDSVIKQIFDLDPFPDTIIAQNDLYAIVILQELLKRGIKVPEQTQVIGYDGINFLDLIYPRIATVEQPIYELGSETANLMVQIIENSNLKETQIQLDVKFSAGATLRPTRKEIYH</sequence>
<reference evidence="8" key="1">
    <citation type="journal article" date="2019" name="Int. J. Syst. Evol. Microbiol.">
        <title>The Global Catalogue of Microorganisms (GCM) 10K type strain sequencing project: providing services to taxonomists for standard genome sequencing and annotation.</title>
        <authorList>
            <consortium name="The Broad Institute Genomics Platform"/>
            <consortium name="The Broad Institute Genome Sequencing Center for Infectious Disease"/>
            <person name="Wu L."/>
            <person name="Ma J."/>
        </authorList>
    </citation>
    <scope>NUCLEOTIDE SEQUENCE [LARGE SCALE GENOMIC DNA]</scope>
    <source>
        <strain evidence="8">CCM 8897</strain>
    </source>
</reference>
<accession>A0ABW1UN91</accession>
<dbReference type="RefSeq" id="WP_125597790.1">
    <property type="nucleotide sequence ID" value="NZ_JBHSSM010000017.1"/>
</dbReference>
<keyword evidence="3 7" id="KW-0238">DNA-binding</keyword>
<dbReference type="Gene3D" id="3.40.50.2300">
    <property type="match status" value="2"/>
</dbReference>
<dbReference type="InterPro" id="IPR028082">
    <property type="entry name" value="Peripla_BP_I"/>
</dbReference>
<organism evidence="7 8">
    <name type="scientific">Lapidilactobacillus achengensis</name>
    <dbReference type="NCBI Taxonomy" id="2486000"/>
    <lineage>
        <taxon>Bacteria</taxon>
        <taxon>Bacillati</taxon>
        <taxon>Bacillota</taxon>
        <taxon>Bacilli</taxon>
        <taxon>Lactobacillales</taxon>
        <taxon>Lactobacillaceae</taxon>
        <taxon>Lapidilactobacillus</taxon>
    </lineage>
</organism>
<dbReference type="PANTHER" id="PTHR30146">
    <property type="entry name" value="LACI-RELATED TRANSCRIPTIONAL REPRESSOR"/>
    <property type="match status" value="1"/>
</dbReference>
<dbReference type="GO" id="GO:0003677">
    <property type="term" value="F:DNA binding"/>
    <property type="evidence" value="ECO:0007669"/>
    <property type="project" value="UniProtKB-KW"/>
</dbReference>
<keyword evidence="1" id="KW-0678">Repressor</keyword>
<dbReference type="InterPro" id="IPR001761">
    <property type="entry name" value="Peripla_BP/Lac1_sug-bd_dom"/>
</dbReference>
<dbReference type="CDD" id="cd01392">
    <property type="entry name" value="HTH_LacI"/>
    <property type="match status" value="1"/>
</dbReference>
<dbReference type="Gene3D" id="1.10.260.40">
    <property type="entry name" value="lambda repressor-like DNA-binding domains"/>
    <property type="match status" value="1"/>
</dbReference>
<name>A0ABW1UN91_9LACO</name>
<dbReference type="PANTHER" id="PTHR30146:SF95">
    <property type="entry name" value="RIBOSE OPERON REPRESSOR"/>
    <property type="match status" value="1"/>
</dbReference>
<evidence type="ECO:0000256" key="2">
    <source>
        <dbReference type="ARBA" id="ARBA00023015"/>
    </source>
</evidence>
<proteinExistence type="predicted"/>
<evidence type="ECO:0000313" key="8">
    <source>
        <dbReference type="Proteomes" id="UP001596310"/>
    </source>
</evidence>
<dbReference type="SUPFAM" id="SSF53822">
    <property type="entry name" value="Periplasmic binding protein-like I"/>
    <property type="match status" value="1"/>
</dbReference>
<evidence type="ECO:0000313" key="7">
    <source>
        <dbReference type="EMBL" id="MFC6315440.1"/>
    </source>
</evidence>
<dbReference type="InterPro" id="IPR000843">
    <property type="entry name" value="HTH_LacI"/>
</dbReference>
<evidence type="ECO:0000256" key="1">
    <source>
        <dbReference type="ARBA" id="ARBA00022491"/>
    </source>
</evidence>
<protein>
    <submittedName>
        <fullName evidence="7">LacI family DNA-binding transcriptional regulator</fullName>
    </submittedName>
</protein>
<evidence type="ECO:0000256" key="4">
    <source>
        <dbReference type="ARBA" id="ARBA00023163"/>
    </source>
</evidence>
<dbReference type="SUPFAM" id="SSF47413">
    <property type="entry name" value="lambda repressor-like DNA-binding domains"/>
    <property type="match status" value="1"/>
</dbReference>
<feature type="domain" description="HTH lacI-type" evidence="5">
    <location>
        <begin position="2"/>
        <end position="56"/>
    </location>
</feature>
<evidence type="ECO:0000259" key="6">
    <source>
        <dbReference type="PROSITE" id="PS50943"/>
    </source>
</evidence>
<dbReference type="PRINTS" id="PR00036">
    <property type="entry name" value="HTHLACI"/>
</dbReference>
<dbReference type="InterPro" id="IPR010982">
    <property type="entry name" value="Lambda_DNA-bd_dom_sf"/>
</dbReference>
<dbReference type="SMART" id="SM00354">
    <property type="entry name" value="HTH_LACI"/>
    <property type="match status" value="1"/>
</dbReference>
<feature type="domain" description="HTH cro/C1-type" evidence="6">
    <location>
        <begin position="3"/>
        <end position="46"/>
    </location>
</feature>